<comment type="cofactor">
    <cofactor evidence="1 11">
        <name>Zn(2+)</name>
        <dbReference type="ChEBI" id="CHEBI:29105"/>
    </cofactor>
</comment>
<evidence type="ECO:0000256" key="7">
    <source>
        <dbReference type="ARBA" id="ARBA00022801"/>
    </source>
</evidence>
<protein>
    <recommendedName>
        <fullName evidence="11">Extracellular metalloproteinase</fullName>
        <ecNumber evidence="11">3.4.24.-</ecNumber>
    </recommendedName>
    <alternativeName>
        <fullName evidence="11">Fungalysin</fullName>
    </alternativeName>
</protein>
<evidence type="ECO:0000256" key="11">
    <source>
        <dbReference type="RuleBase" id="RU364017"/>
    </source>
</evidence>
<dbReference type="InterPro" id="IPR001842">
    <property type="entry name" value="Peptidase_M36"/>
</dbReference>
<keyword evidence="13" id="KW-1185">Reference proteome</keyword>
<keyword evidence="6 11" id="KW-0479">Metal-binding</keyword>
<dbReference type="Pfam" id="PF02128">
    <property type="entry name" value="Peptidase_M36"/>
    <property type="match status" value="1"/>
</dbReference>
<evidence type="ECO:0000256" key="6">
    <source>
        <dbReference type="ARBA" id="ARBA00022723"/>
    </source>
</evidence>
<dbReference type="PANTHER" id="PTHR33478">
    <property type="entry name" value="EXTRACELLULAR METALLOPROTEINASE MEP"/>
    <property type="match status" value="1"/>
</dbReference>
<accession>A0ABQ8F7T4</accession>
<keyword evidence="7 11" id="KW-0378">Hydrolase</keyword>
<evidence type="ECO:0000313" key="13">
    <source>
        <dbReference type="Proteomes" id="UP001648503"/>
    </source>
</evidence>
<dbReference type="Gene3D" id="3.10.170.10">
    <property type="match status" value="1"/>
</dbReference>
<comment type="caution">
    <text evidence="12">The sequence shown here is derived from an EMBL/GenBank/DDBJ whole genome shotgun (WGS) entry which is preliminary data.</text>
</comment>
<dbReference type="SUPFAM" id="SSF55486">
    <property type="entry name" value="Metalloproteases ('zincins'), catalytic domain"/>
    <property type="match status" value="1"/>
</dbReference>
<dbReference type="InterPro" id="IPR027268">
    <property type="entry name" value="Peptidase_M4/M1_CTD_sf"/>
</dbReference>
<name>A0ABQ8F7T4_9FUNG</name>
<keyword evidence="4 11" id="KW-0964">Secreted</keyword>
<evidence type="ECO:0000256" key="10">
    <source>
        <dbReference type="ARBA" id="ARBA00023145"/>
    </source>
</evidence>
<dbReference type="Gene3D" id="1.10.390.10">
    <property type="entry name" value="Neutral Protease Domain 2"/>
    <property type="match status" value="1"/>
</dbReference>
<sequence>MIAVSLVLVMALVSSTVVAQPGIKGLTGPLDYSKQKTILVPSETSTKLVYEWIPPRKWALKSTSNINSVKIGLKYILKKLKLQPDEFKVMTSFTDHLKITHVYGVPLHKGLKIGNLHGAAHVKNGRAFFYSATIMDNPRLTKRSPITPDSIVKKSSEEAVKTAVDYFKIPFHHDIAPVMEYCETSDEHIPVWKFQLRDNSITQWIEIKVNANTGGIVSSQDFKRGFTYTAIELPNKSPKDGFSTIVHPENTQSSPNGWTEGYKLTGNNVLTILEGGKTFEMATKGVFGGIFDPLLPPQTPKNIMAGAVNAFYVANMVHDVFYAYGFTELAGNFQEDNFKRGGIEEDPIIINIQKSDKQNGAYFNTPPDGQSGVLNLHIFTATNPNRDPALDNTLTIHELAHGLSSRLTGGARTKLCMAETESRGLSEGYSDMVALILTAKPEDTRNTNKVMGEYVKGNPGGVRRYPYTTDMRVNPLKYQNAVGETNHYNLGEIWATMLLEVYWNFVEKYGFSANLHDATQKRGNIMFLQILVGTLMIQPCKLTFDSARDAMLAADYAYYGGINKRLIRQGFAKRGLGSIS</sequence>
<evidence type="ECO:0000313" key="12">
    <source>
        <dbReference type="EMBL" id="KAH6593724.1"/>
    </source>
</evidence>
<evidence type="ECO:0000256" key="2">
    <source>
        <dbReference type="ARBA" id="ARBA00004613"/>
    </source>
</evidence>
<evidence type="ECO:0000256" key="4">
    <source>
        <dbReference type="ARBA" id="ARBA00022525"/>
    </source>
</evidence>
<keyword evidence="8 11" id="KW-0862">Zinc</keyword>
<dbReference type="Proteomes" id="UP001648503">
    <property type="component" value="Unassembled WGS sequence"/>
</dbReference>
<dbReference type="InterPro" id="IPR050371">
    <property type="entry name" value="Fungal_virulence_M36"/>
</dbReference>
<reference evidence="12 13" key="1">
    <citation type="submission" date="2021-02" db="EMBL/GenBank/DDBJ databases">
        <title>Variation within the Batrachochytrium salamandrivorans European outbreak.</title>
        <authorList>
            <person name="Kelly M."/>
            <person name="Pasmans F."/>
            <person name="Shea T.P."/>
            <person name="Munoz J.F."/>
            <person name="Carranza S."/>
            <person name="Cuomo C.A."/>
            <person name="Martel A."/>
        </authorList>
    </citation>
    <scope>NUCLEOTIDE SEQUENCE [LARGE SCALE GENOMIC DNA]</scope>
    <source>
        <strain evidence="12 13">AMFP18/2</strain>
    </source>
</reference>
<dbReference type="CDD" id="cd09596">
    <property type="entry name" value="M36"/>
    <property type="match status" value="1"/>
</dbReference>
<comment type="similarity">
    <text evidence="3 11">Belongs to the peptidase M36 family.</text>
</comment>
<dbReference type="PANTHER" id="PTHR33478:SF1">
    <property type="entry name" value="EXTRACELLULAR METALLOPROTEINASE MEP"/>
    <property type="match status" value="1"/>
</dbReference>
<comment type="subcellular location">
    <subcellularLocation>
        <location evidence="2 11">Secreted</location>
    </subcellularLocation>
</comment>
<gene>
    <name evidence="12" type="ORF">BASA50_007160</name>
</gene>
<feature type="signal peptide" evidence="11">
    <location>
        <begin position="1"/>
        <end position="19"/>
    </location>
</feature>
<keyword evidence="10 11" id="KW-0865">Zymogen</keyword>
<keyword evidence="11" id="KW-0732">Signal</keyword>
<keyword evidence="5 11" id="KW-0645">Protease</keyword>
<dbReference type="EMBL" id="JAFCIX010000347">
    <property type="protein sequence ID" value="KAH6593724.1"/>
    <property type="molecule type" value="Genomic_DNA"/>
</dbReference>
<evidence type="ECO:0000256" key="8">
    <source>
        <dbReference type="ARBA" id="ARBA00022833"/>
    </source>
</evidence>
<evidence type="ECO:0000256" key="9">
    <source>
        <dbReference type="ARBA" id="ARBA00023049"/>
    </source>
</evidence>
<proteinExistence type="inferred from homology"/>
<organism evidence="12 13">
    <name type="scientific">Batrachochytrium salamandrivorans</name>
    <dbReference type="NCBI Taxonomy" id="1357716"/>
    <lineage>
        <taxon>Eukaryota</taxon>
        <taxon>Fungi</taxon>
        <taxon>Fungi incertae sedis</taxon>
        <taxon>Chytridiomycota</taxon>
        <taxon>Chytridiomycota incertae sedis</taxon>
        <taxon>Chytridiomycetes</taxon>
        <taxon>Rhizophydiales</taxon>
        <taxon>Rhizophydiales incertae sedis</taxon>
        <taxon>Batrachochytrium</taxon>
    </lineage>
</organism>
<feature type="chain" id="PRO_5045011344" description="Extracellular metalloproteinase" evidence="11">
    <location>
        <begin position="20"/>
        <end position="580"/>
    </location>
</feature>
<evidence type="ECO:0000256" key="3">
    <source>
        <dbReference type="ARBA" id="ARBA00006006"/>
    </source>
</evidence>
<keyword evidence="9 11" id="KW-0482">Metalloprotease</keyword>
<evidence type="ECO:0000256" key="5">
    <source>
        <dbReference type="ARBA" id="ARBA00022670"/>
    </source>
</evidence>
<evidence type="ECO:0000256" key="1">
    <source>
        <dbReference type="ARBA" id="ARBA00001947"/>
    </source>
</evidence>
<dbReference type="EC" id="3.4.24.-" evidence="11"/>